<accession>A0A3D8Q5R1</accession>
<evidence type="ECO:0000256" key="2">
    <source>
        <dbReference type="ARBA" id="ARBA00022630"/>
    </source>
</evidence>
<evidence type="ECO:0000256" key="4">
    <source>
        <dbReference type="ARBA" id="ARBA00023002"/>
    </source>
</evidence>
<dbReference type="GO" id="GO:0050661">
    <property type="term" value="F:NADP binding"/>
    <property type="evidence" value="ECO:0007669"/>
    <property type="project" value="InterPro"/>
</dbReference>
<comment type="similarity">
    <text evidence="1">Belongs to the FAD-binding monooxygenase family.</text>
</comment>
<name>A0A3D8Q5R1_9HELO</name>
<keyword evidence="4" id="KW-0560">Oxidoreductase</keyword>
<dbReference type="Gene3D" id="3.50.50.60">
    <property type="entry name" value="FAD/NAD(P)-binding domain"/>
    <property type="match status" value="2"/>
</dbReference>
<organism evidence="5 6">
    <name type="scientific">Coleophoma cylindrospora</name>
    <dbReference type="NCBI Taxonomy" id="1849047"/>
    <lineage>
        <taxon>Eukaryota</taxon>
        <taxon>Fungi</taxon>
        <taxon>Dikarya</taxon>
        <taxon>Ascomycota</taxon>
        <taxon>Pezizomycotina</taxon>
        <taxon>Leotiomycetes</taxon>
        <taxon>Helotiales</taxon>
        <taxon>Dermateaceae</taxon>
        <taxon>Coleophoma</taxon>
    </lineage>
</organism>
<dbReference type="Proteomes" id="UP000256645">
    <property type="component" value="Unassembled WGS sequence"/>
</dbReference>
<evidence type="ECO:0000256" key="1">
    <source>
        <dbReference type="ARBA" id="ARBA00010139"/>
    </source>
</evidence>
<dbReference type="OrthoDB" id="74360at2759"/>
<dbReference type="EMBL" id="PDLM01000022">
    <property type="protein sequence ID" value="RDW57185.1"/>
    <property type="molecule type" value="Genomic_DNA"/>
</dbReference>
<dbReference type="PANTHER" id="PTHR42877">
    <property type="entry name" value="L-ORNITHINE N(5)-MONOOXYGENASE-RELATED"/>
    <property type="match status" value="1"/>
</dbReference>
<evidence type="ECO:0000313" key="6">
    <source>
        <dbReference type="Proteomes" id="UP000256645"/>
    </source>
</evidence>
<dbReference type="InterPro" id="IPR051209">
    <property type="entry name" value="FAD-bind_Monooxygenase_sf"/>
</dbReference>
<dbReference type="PANTHER" id="PTHR42877:SF7">
    <property type="entry name" value="FLAVIN-BINDING MONOOXYGENASE-RELATED"/>
    <property type="match status" value="1"/>
</dbReference>
<evidence type="ECO:0000256" key="3">
    <source>
        <dbReference type="ARBA" id="ARBA00022827"/>
    </source>
</evidence>
<dbReference type="SUPFAM" id="SSF51905">
    <property type="entry name" value="FAD/NAD(P)-binding domain"/>
    <property type="match status" value="3"/>
</dbReference>
<sequence>MGSLKSPFTLKDETIENLRPIKVRVIGAGYSGIYLGVRIPQRIRNVDLQIYEKNEGVGGTWWENRYPGCACDVPTHSYQYTFDPNPNWAGFYASAPEIRTYLGAVAEKFGVTRHLKTSHEVMRCAWDESAKKWNLTVKNLATGLMFEDEADIVVSCRGILNKPVWPKVPGIDDFKGKMMHSAAWDDSYDFTNKKVAMIGGGSSGVQILPELVNIPGITISCFVRSKVWIANPFFDETMEKLGLDPKILTFTEEQQKQFAEDPEYYLKFRKIVEGTGSAYHAITLKDSQMQADSVKDLRALMKEKLAKKPEVAENLIPTYAAGCRRLIPGPGYLDALVADNVDFYSNEMASITATGIELKSGKHIDLDAIICATGFDSSGIPQYEVKGIDGQTIQERFTPYPETYMSLAVDGFPNYFMMMGPNSALGAGSLTVVLENEGDYIVKCIRKLQKEDYSSMMPKQSRVKDFQEYVAEYFKRTIYVDKCNSWYKNEAKTGDHIIGLWPGSTTHALEMLRAPRWEDFDYESRDDNKLRWLGNGWSYCHTPGTGGDPTFYLNPEFVDTVMPGTPEKDPKNMRRPFSN</sequence>
<gene>
    <name evidence="5" type="ORF">BP6252_13833</name>
</gene>
<dbReference type="InterPro" id="IPR020946">
    <property type="entry name" value="Flavin_mOase-like"/>
</dbReference>
<evidence type="ECO:0000313" key="5">
    <source>
        <dbReference type="EMBL" id="RDW57185.1"/>
    </source>
</evidence>
<dbReference type="GO" id="GO:0004499">
    <property type="term" value="F:N,N-dimethylaniline monooxygenase activity"/>
    <property type="evidence" value="ECO:0007669"/>
    <property type="project" value="InterPro"/>
</dbReference>
<keyword evidence="2" id="KW-0285">Flavoprotein</keyword>
<keyword evidence="6" id="KW-1185">Reference proteome</keyword>
<keyword evidence="5" id="KW-0503">Monooxygenase</keyword>
<dbReference type="Pfam" id="PF00743">
    <property type="entry name" value="FMO-like"/>
    <property type="match status" value="1"/>
</dbReference>
<proteinExistence type="inferred from homology"/>
<comment type="caution">
    <text evidence="5">The sequence shown here is derived from an EMBL/GenBank/DDBJ whole genome shotgun (WGS) entry which is preliminary data.</text>
</comment>
<protein>
    <submittedName>
        <fullName evidence="5">Flavin-binding monooxygenase-2</fullName>
    </submittedName>
</protein>
<dbReference type="AlphaFoldDB" id="A0A3D8Q5R1"/>
<keyword evidence="3" id="KW-0274">FAD</keyword>
<dbReference type="InterPro" id="IPR036188">
    <property type="entry name" value="FAD/NAD-bd_sf"/>
</dbReference>
<reference evidence="5 6" key="1">
    <citation type="journal article" date="2018" name="IMA Fungus">
        <title>IMA Genome-F 9: Draft genome sequence of Annulohypoxylon stygium, Aspergillus mulundensis, Berkeleyomyces basicola (syn. Thielaviopsis basicola), Ceratocystis smalleyi, two Cercospora beticola strains, Coleophoma cylindrospora, Fusarium fracticaudum, Phialophora cf. hyalina, and Morchella septimelata.</title>
        <authorList>
            <person name="Wingfield B.D."/>
            <person name="Bills G.F."/>
            <person name="Dong Y."/>
            <person name="Huang W."/>
            <person name="Nel W.J."/>
            <person name="Swalarsk-Parry B.S."/>
            <person name="Vaghefi N."/>
            <person name="Wilken P.M."/>
            <person name="An Z."/>
            <person name="de Beer Z.W."/>
            <person name="De Vos L."/>
            <person name="Chen L."/>
            <person name="Duong T.A."/>
            <person name="Gao Y."/>
            <person name="Hammerbacher A."/>
            <person name="Kikkert J.R."/>
            <person name="Li Y."/>
            <person name="Li H."/>
            <person name="Li K."/>
            <person name="Li Q."/>
            <person name="Liu X."/>
            <person name="Ma X."/>
            <person name="Naidoo K."/>
            <person name="Pethybridge S.J."/>
            <person name="Sun J."/>
            <person name="Steenkamp E.T."/>
            <person name="van der Nest M.A."/>
            <person name="van Wyk S."/>
            <person name="Wingfield M.J."/>
            <person name="Xiong C."/>
            <person name="Yue Q."/>
            <person name="Zhang X."/>
        </authorList>
    </citation>
    <scope>NUCLEOTIDE SEQUENCE [LARGE SCALE GENOMIC DNA]</scope>
    <source>
        <strain evidence="5 6">BP6252</strain>
    </source>
</reference>
<dbReference type="GO" id="GO:0050660">
    <property type="term" value="F:flavin adenine dinucleotide binding"/>
    <property type="evidence" value="ECO:0007669"/>
    <property type="project" value="InterPro"/>
</dbReference>
<dbReference type="STRING" id="1849047.A0A3D8Q5R1"/>